<dbReference type="AlphaFoldDB" id="B7Q9N6"/>
<dbReference type="VEuPathDB" id="VectorBase:ISCW011339"/>
<name>B7Q9N6_IXOSC</name>
<keyword evidence="3" id="KW-1185">Reference proteome</keyword>
<dbReference type="PaxDb" id="6945-B7Q9N6"/>
<dbReference type="HOGENOM" id="CLU_2017766_0_0_1"/>
<evidence type="ECO:0000313" key="2">
    <source>
        <dbReference type="EnsemblMetazoa" id="ISCW011339-PA"/>
    </source>
</evidence>
<organism>
    <name type="scientific">Ixodes scapularis</name>
    <name type="common">Black-legged tick</name>
    <name type="synonym">Deer tick</name>
    <dbReference type="NCBI Taxonomy" id="6945"/>
    <lineage>
        <taxon>Eukaryota</taxon>
        <taxon>Metazoa</taxon>
        <taxon>Ecdysozoa</taxon>
        <taxon>Arthropoda</taxon>
        <taxon>Chelicerata</taxon>
        <taxon>Arachnida</taxon>
        <taxon>Acari</taxon>
        <taxon>Parasitiformes</taxon>
        <taxon>Ixodida</taxon>
        <taxon>Ixodoidea</taxon>
        <taxon>Ixodidae</taxon>
        <taxon>Ixodinae</taxon>
        <taxon>Ixodes</taxon>
    </lineage>
</organism>
<protein>
    <submittedName>
        <fullName evidence="1 2">Uncharacterized protein</fullName>
    </submittedName>
</protein>
<gene>
    <name evidence="1" type="ORF">IscW_ISCW011339</name>
</gene>
<dbReference type="EMBL" id="ABJB011140323">
    <property type="status" value="NOT_ANNOTATED_CDS"/>
    <property type="molecule type" value="Genomic_DNA"/>
</dbReference>
<reference evidence="2" key="2">
    <citation type="submission" date="2020-05" db="UniProtKB">
        <authorList>
            <consortium name="EnsemblMetazoa"/>
        </authorList>
    </citation>
    <scope>IDENTIFICATION</scope>
    <source>
        <strain evidence="2">wikel</strain>
    </source>
</reference>
<dbReference type="EMBL" id="DS890290">
    <property type="protein sequence ID" value="EEC15558.1"/>
    <property type="molecule type" value="Genomic_DNA"/>
</dbReference>
<evidence type="ECO:0000313" key="3">
    <source>
        <dbReference type="Proteomes" id="UP000001555"/>
    </source>
</evidence>
<dbReference type="InParanoid" id="B7Q9N6"/>
<sequence length="123" mass="14138">MAVLSEVLDARECFDFCSITAWNFACRESLNEILRHRSKETVEPSISTCRVWYGARKRRASFGIQKEKQSKKRLVSKRYCARQYQVACVPVSARGRSCAIHAQRLALVAAMYNAQKFKKNVQC</sequence>
<reference evidence="1 3" key="1">
    <citation type="submission" date="2008-03" db="EMBL/GenBank/DDBJ databases">
        <title>Annotation of Ixodes scapularis.</title>
        <authorList>
            <consortium name="Ixodes scapularis Genome Project Consortium"/>
            <person name="Caler E."/>
            <person name="Hannick L.I."/>
            <person name="Bidwell S."/>
            <person name="Joardar V."/>
            <person name="Thiagarajan M."/>
            <person name="Amedeo P."/>
            <person name="Galinsky K.J."/>
            <person name="Schobel S."/>
            <person name="Inman J."/>
            <person name="Hostetler J."/>
            <person name="Miller J."/>
            <person name="Hammond M."/>
            <person name="Megy K."/>
            <person name="Lawson D."/>
            <person name="Kodira C."/>
            <person name="Sutton G."/>
            <person name="Meyer J."/>
            <person name="Hill C.A."/>
            <person name="Birren B."/>
            <person name="Nene V."/>
            <person name="Collins F."/>
            <person name="Alarcon-Chaidez F."/>
            <person name="Wikel S."/>
            <person name="Strausberg R."/>
        </authorList>
    </citation>
    <scope>NUCLEOTIDE SEQUENCE [LARGE SCALE GENOMIC DNA]</scope>
    <source>
        <strain evidence="3">Wikel</strain>
        <strain evidence="1">Wikel colony</strain>
    </source>
</reference>
<accession>B7Q9N6</accession>
<evidence type="ECO:0000313" key="1">
    <source>
        <dbReference type="EMBL" id="EEC15558.1"/>
    </source>
</evidence>
<dbReference type="EnsemblMetazoa" id="ISCW011339-RA">
    <property type="protein sequence ID" value="ISCW011339-PA"/>
    <property type="gene ID" value="ISCW011339"/>
</dbReference>
<dbReference type="VEuPathDB" id="VectorBase:ISCI011339"/>
<proteinExistence type="predicted"/>
<dbReference type="Proteomes" id="UP000001555">
    <property type="component" value="Unassembled WGS sequence"/>
</dbReference>